<feature type="region of interest" description="Disordered" evidence="2">
    <location>
        <begin position="279"/>
        <end position="299"/>
    </location>
</feature>
<dbReference type="Pfam" id="PF17289">
    <property type="entry name" value="Terminase_6C"/>
    <property type="match status" value="1"/>
</dbReference>
<evidence type="ECO:0000313" key="4">
    <source>
        <dbReference type="EMBL" id="RDD85960.1"/>
    </source>
</evidence>
<dbReference type="Proteomes" id="UP000253742">
    <property type="component" value="Unassembled WGS sequence"/>
</dbReference>
<protein>
    <recommendedName>
        <fullName evidence="3">Terminase large subunit gp17-like C-terminal domain-containing protein</fullName>
    </recommendedName>
</protein>
<accession>A0A369V225</accession>
<dbReference type="EMBL" id="QQBH01000021">
    <property type="protein sequence ID" value="RDD85960.1"/>
    <property type="molecule type" value="Genomic_DNA"/>
</dbReference>
<dbReference type="RefSeq" id="WP_114531393.1">
    <property type="nucleotide sequence ID" value="NZ_QQBH01000021.1"/>
</dbReference>
<gene>
    <name evidence="4" type="ORF">DVZ84_26875</name>
</gene>
<name>A0A369V225_9ACTN</name>
<sequence>MKVYEYMASLPKEVVRDLGTEEGRIRQTKNNPLLFAILYLQHHITSDTGDKSLSDFHLALCEYAESWAKPVTKERENRNAFIAPRNGGKSTWLFLILPMWGAAHGHVRFVAAFADSAGQAEEHLQTFKDELDSNTALSDDFPELCTPLVGKRKNTAIAQSRDQIRQANGFAFVAKGADSKTLGLKINKQRPDLILFDDIEPQEANYSENEALKRKGTLLNAILPMNIYARVVFAGTTTMPYSIIDQLRMVEEKVRESRESEFPEIPGRIEGLLKSGTNEFNSNSPISTPNSNTENLKSSDPDFYEALDPELRWVIDENIKVHYFPVIIKEGDSERSLWPEFWSMEYLNSIRHTRSFAMNLMNKPVSLDAAYWQDADIRVDASHREYGNTLLVVDPAVTTKKRSDYTGIAVISRGLNAERKPDNRLYVRYAEQHKVSPGPELRELVTGLCERYGATVVYVESNQGGDVWRSVFDGIPAKLRLERATESKELRATHTLDHYQKGQVIHTGHFDTLQTQMFAFPRVTHDDVVDAVCSGVLYFLGKPQVQVSIKSQNYV</sequence>
<evidence type="ECO:0000313" key="5">
    <source>
        <dbReference type="Proteomes" id="UP000253742"/>
    </source>
</evidence>
<reference evidence="4 5" key="1">
    <citation type="submission" date="2018-07" db="EMBL/GenBank/DDBJ databases">
        <title>Genome guided investigation of antibiotics producing actinomycetales strain isolated from a Macau mangrove ecosystem.</title>
        <authorList>
            <person name="Hu D."/>
        </authorList>
    </citation>
    <scope>NUCLEOTIDE SEQUENCE [LARGE SCALE GENOMIC DNA]</scope>
    <source>
        <strain evidence="4 5">2297</strain>
    </source>
</reference>
<evidence type="ECO:0000259" key="3">
    <source>
        <dbReference type="Pfam" id="PF17289"/>
    </source>
</evidence>
<evidence type="ECO:0000256" key="2">
    <source>
        <dbReference type="SAM" id="MobiDB-lite"/>
    </source>
</evidence>
<dbReference type="InterPro" id="IPR035421">
    <property type="entry name" value="Terminase_6C"/>
</dbReference>
<comment type="caution">
    <text evidence="4">The sequence shown here is derived from an EMBL/GenBank/DDBJ whole genome shotgun (WGS) entry which is preliminary data.</text>
</comment>
<evidence type="ECO:0000256" key="1">
    <source>
        <dbReference type="ARBA" id="ARBA00022612"/>
    </source>
</evidence>
<feature type="domain" description="Terminase large subunit gp17-like C-terminal" evidence="3">
    <location>
        <begin position="393"/>
        <end position="534"/>
    </location>
</feature>
<dbReference type="OrthoDB" id="3509597at2"/>
<feature type="compositionally biased region" description="Low complexity" evidence="2">
    <location>
        <begin position="281"/>
        <end position="293"/>
    </location>
</feature>
<dbReference type="AlphaFoldDB" id="A0A369V225"/>
<dbReference type="Gene3D" id="3.40.50.300">
    <property type="entry name" value="P-loop containing nucleotide triphosphate hydrolases"/>
    <property type="match status" value="1"/>
</dbReference>
<organism evidence="4 5">
    <name type="scientific">Streptomyces parvulus</name>
    <dbReference type="NCBI Taxonomy" id="146923"/>
    <lineage>
        <taxon>Bacteria</taxon>
        <taxon>Bacillati</taxon>
        <taxon>Actinomycetota</taxon>
        <taxon>Actinomycetes</taxon>
        <taxon>Kitasatosporales</taxon>
        <taxon>Streptomycetaceae</taxon>
        <taxon>Streptomyces</taxon>
    </lineage>
</organism>
<proteinExistence type="predicted"/>
<keyword evidence="1" id="KW-1188">Viral release from host cell</keyword>
<dbReference type="InterPro" id="IPR027417">
    <property type="entry name" value="P-loop_NTPase"/>
</dbReference>
<dbReference type="Gene3D" id="3.30.420.240">
    <property type="match status" value="1"/>
</dbReference>